<evidence type="ECO:0000313" key="2">
    <source>
        <dbReference type="EMBL" id="RQD76524.1"/>
    </source>
</evidence>
<comment type="caution">
    <text evidence="2">The sequence shown here is derived from an EMBL/GenBank/DDBJ whole genome shotgun (WGS) entry which is preliminary data.</text>
</comment>
<reference evidence="2 3" key="1">
    <citation type="submission" date="2018-08" db="EMBL/GenBank/DDBJ databases">
        <title>The metabolism and importance of syntrophic acetate oxidation coupled to methane or sulfide production in haloalkaline environments.</title>
        <authorList>
            <person name="Timmers P.H.A."/>
            <person name="Vavourakis C.D."/>
            <person name="Sorokin D.Y."/>
            <person name="Sinninghe Damste J.S."/>
            <person name="Muyzer G."/>
            <person name="Stams A.J.M."/>
            <person name="Plugge C.M."/>
        </authorList>
    </citation>
    <scope>NUCLEOTIDE SEQUENCE [LARGE SCALE GENOMIC DNA]</scope>
    <source>
        <strain evidence="2">MSAO_Bac1</strain>
    </source>
</reference>
<protein>
    <submittedName>
        <fullName evidence="2">Amphi-Trp domain-containing protein</fullName>
    </submittedName>
</protein>
<organism evidence="2 3">
    <name type="scientific">Candidatus Syntrophonatronum acetioxidans</name>
    <dbReference type="NCBI Taxonomy" id="1795816"/>
    <lineage>
        <taxon>Bacteria</taxon>
        <taxon>Bacillati</taxon>
        <taxon>Bacillota</taxon>
        <taxon>Clostridia</taxon>
        <taxon>Eubacteriales</taxon>
        <taxon>Syntrophomonadaceae</taxon>
        <taxon>Candidatus Syntrophonatronum</taxon>
    </lineage>
</organism>
<dbReference type="Proteomes" id="UP000285138">
    <property type="component" value="Unassembled WGS sequence"/>
</dbReference>
<accession>A0A424YFH0</accession>
<proteinExistence type="predicted"/>
<dbReference type="NCBIfam" id="TIGR04354">
    <property type="entry name" value="amphi-Trp"/>
    <property type="match status" value="1"/>
</dbReference>
<dbReference type="AlphaFoldDB" id="A0A424YFH0"/>
<evidence type="ECO:0000313" key="3">
    <source>
        <dbReference type="Proteomes" id="UP000285138"/>
    </source>
</evidence>
<dbReference type="InterPro" id="IPR027598">
    <property type="entry name" value="Amphi-Trp_dom"/>
</dbReference>
<sequence length="91" mass="9970">MSGAKEEVIFSSEEPRSVSEIGDFLIQAGQKLKEQGFFTLTSGDKQLEVRPEGATKLELKYEIEGAKHEFEIEIEWKPGVGGPGSGKVDIT</sequence>
<evidence type="ECO:0000259" key="1">
    <source>
        <dbReference type="Pfam" id="PF20068"/>
    </source>
</evidence>
<feature type="domain" description="Amphi-Trp" evidence="1">
    <location>
        <begin position="5"/>
        <end position="90"/>
    </location>
</feature>
<name>A0A424YFH0_9FIRM</name>
<dbReference type="Pfam" id="PF20068">
    <property type="entry name" value="Amphi-Trp"/>
    <property type="match status" value="1"/>
</dbReference>
<gene>
    <name evidence="2" type="ORF">D5R97_04260</name>
</gene>
<dbReference type="EMBL" id="QZAA01000113">
    <property type="protein sequence ID" value="RQD76524.1"/>
    <property type="molecule type" value="Genomic_DNA"/>
</dbReference>